<accession>A0A5B2TQU6</accession>
<keyword evidence="4" id="KW-0788">Thiol protease</keyword>
<dbReference type="PANTHER" id="PTHR47053:SF1">
    <property type="entry name" value="MUREIN DD-ENDOPEPTIDASE MEPH-RELATED"/>
    <property type="match status" value="1"/>
</dbReference>
<evidence type="ECO:0000259" key="5">
    <source>
        <dbReference type="PROSITE" id="PS51935"/>
    </source>
</evidence>
<proteinExistence type="inferred from homology"/>
<name>A0A5B2TQU6_9FLAO</name>
<comment type="caution">
    <text evidence="6">The sequence shown here is derived from an EMBL/GenBank/DDBJ whole genome shotgun (WGS) entry which is preliminary data.</text>
</comment>
<dbReference type="InterPro" id="IPR041382">
    <property type="entry name" value="SH3_16"/>
</dbReference>
<dbReference type="PANTHER" id="PTHR47053">
    <property type="entry name" value="MUREIN DD-ENDOPEPTIDASE MEPH-RELATED"/>
    <property type="match status" value="1"/>
</dbReference>
<dbReference type="Pfam" id="PF00877">
    <property type="entry name" value="NLPC_P60"/>
    <property type="match status" value="1"/>
</dbReference>
<dbReference type="RefSeq" id="WP_154918727.1">
    <property type="nucleotide sequence ID" value="NZ_VUOE01000002.1"/>
</dbReference>
<reference evidence="6 7" key="1">
    <citation type="submission" date="2019-09" db="EMBL/GenBank/DDBJ databases">
        <authorList>
            <person name="Khan S.A."/>
            <person name="Jeon C.O."/>
            <person name="Chun B.H."/>
            <person name="Jeong S.E."/>
        </authorList>
    </citation>
    <scope>NUCLEOTIDE SEQUENCE [LARGE SCALE GENOMIC DNA]</scope>
    <source>
        <strain evidence="6 7">KCTC 42508</strain>
    </source>
</reference>
<dbReference type="Gene3D" id="2.30.30.40">
    <property type="entry name" value="SH3 Domains"/>
    <property type="match status" value="1"/>
</dbReference>
<dbReference type="EMBL" id="VUOE01000002">
    <property type="protein sequence ID" value="KAA2216589.1"/>
    <property type="molecule type" value="Genomic_DNA"/>
</dbReference>
<sequence>MQYGICPLSVIPLRISPEEASEMTSQVLFGEHFKILESRKYWSKIRVSSDKCEGWVPNNQVHFITKEEFILIEEKQPIFATDLLSFAEHPNGTPISIILGSSIPLTKILKVTVEGNKTEGKQTKKHIINTALKYLNAPELKGGKTPFGIDASGFAQMVYKINGYNLLRTAQEQARQGEALSFIEECEPGDLAFFDDSYGHINHVGIVMKNNFIIHVNGMVRIDRIDHTGIFNYDLRNYSHQLRVLKRIL</sequence>
<dbReference type="Gene3D" id="3.90.1720.10">
    <property type="entry name" value="endopeptidase domain like (from Nostoc punctiforme)"/>
    <property type="match status" value="1"/>
</dbReference>
<gene>
    <name evidence="6" type="ORF">F0361_11330</name>
</gene>
<protein>
    <submittedName>
        <fullName evidence="6">NlpC/P60 family protein</fullName>
    </submittedName>
</protein>
<dbReference type="GO" id="GO:0008234">
    <property type="term" value="F:cysteine-type peptidase activity"/>
    <property type="evidence" value="ECO:0007669"/>
    <property type="project" value="UniProtKB-KW"/>
</dbReference>
<keyword evidence="2" id="KW-0645">Protease</keyword>
<dbReference type="Pfam" id="PF18348">
    <property type="entry name" value="SH3_16"/>
    <property type="match status" value="1"/>
</dbReference>
<keyword evidence="3" id="KW-0378">Hydrolase</keyword>
<dbReference type="AlphaFoldDB" id="A0A5B2TQU6"/>
<dbReference type="InterPro" id="IPR051202">
    <property type="entry name" value="Peptidase_C40"/>
</dbReference>
<evidence type="ECO:0000256" key="4">
    <source>
        <dbReference type="ARBA" id="ARBA00022807"/>
    </source>
</evidence>
<organism evidence="6 7">
    <name type="scientific">Maribacter flavus</name>
    <dbReference type="NCBI Taxonomy" id="1658664"/>
    <lineage>
        <taxon>Bacteria</taxon>
        <taxon>Pseudomonadati</taxon>
        <taxon>Bacteroidota</taxon>
        <taxon>Flavobacteriia</taxon>
        <taxon>Flavobacteriales</taxon>
        <taxon>Flavobacteriaceae</taxon>
        <taxon>Maribacter</taxon>
    </lineage>
</organism>
<evidence type="ECO:0000313" key="7">
    <source>
        <dbReference type="Proteomes" id="UP000323188"/>
    </source>
</evidence>
<dbReference type="SUPFAM" id="SSF54001">
    <property type="entry name" value="Cysteine proteinases"/>
    <property type="match status" value="1"/>
</dbReference>
<dbReference type="GO" id="GO:0006508">
    <property type="term" value="P:proteolysis"/>
    <property type="evidence" value="ECO:0007669"/>
    <property type="project" value="UniProtKB-KW"/>
</dbReference>
<evidence type="ECO:0000256" key="2">
    <source>
        <dbReference type="ARBA" id="ARBA00022670"/>
    </source>
</evidence>
<dbReference type="Proteomes" id="UP000323188">
    <property type="component" value="Unassembled WGS sequence"/>
</dbReference>
<evidence type="ECO:0000256" key="3">
    <source>
        <dbReference type="ARBA" id="ARBA00022801"/>
    </source>
</evidence>
<evidence type="ECO:0000256" key="1">
    <source>
        <dbReference type="ARBA" id="ARBA00007074"/>
    </source>
</evidence>
<dbReference type="PROSITE" id="PS51935">
    <property type="entry name" value="NLPC_P60"/>
    <property type="match status" value="1"/>
</dbReference>
<dbReference type="InterPro" id="IPR000064">
    <property type="entry name" value="NLP_P60_dom"/>
</dbReference>
<dbReference type="InterPro" id="IPR038765">
    <property type="entry name" value="Papain-like_cys_pep_sf"/>
</dbReference>
<feature type="domain" description="NlpC/P60" evidence="5">
    <location>
        <begin position="121"/>
        <end position="245"/>
    </location>
</feature>
<evidence type="ECO:0000313" key="6">
    <source>
        <dbReference type="EMBL" id="KAA2216589.1"/>
    </source>
</evidence>
<comment type="similarity">
    <text evidence="1">Belongs to the peptidase C40 family.</text>
</comment>